<protein>
    <submittedName>
        <fullName evidence="1">Uncharacterized protein</fullName>
    </submittedName>
</protein>
<sequence length="133" mass="14740">MIKPPQKSFAGSPRTLAGTILSLTVVHQAHYVLPAAASHALLSARHNQDFVTRPCKVMTRSTVILGFSQWIYQTIKRGELRNKYGIQGFCCGDCCVSMCCGCCALIQEEKEAEIRTRPQVTGYQMAPQMAYPQ</sequence>
<name>A0AAJ8BRI7_ASPNG</name>
<dbReference type="InterPro" id="IPR006461">
    <property type="entry name" value="PLAC_motif_containing"/>
</dbReference>
<proteinExistence type="predicted"/>
<accession>A0AAJ8BRI7</accession>
<dbReference type="GeneID" id="4988097"/>
<dbReference type="KEGG" id="ang:An15g04960"/>
<reference evidence="1" key="1">
    <citation type="submission" date="2025-02" db="EMBL/GenBank/DDBJ databases">
        <authorList>
            <consortium name="NCBI Genome Project"/>
        </authorList>
    </citation>
    <scope>NUCLEOTIDE SEQUENCE</scope>
</reference>
<dbReference type="VEuPathDB" id="FungiDB:An15g04960"/>
<evidence type="ECO:0000313" key="1">
    <source>
        <dbReference type="RefSeq" id="XP_059602547.1"/>
    </source>
</evidence>
<dbReference type="Pfam" id="PF04749">
    <property type="entry name" value="PLAC8"/>
    <property type="match status" value="1"/>
</dbReference>
<dbReference type="AlphaFoldDB" id="A0AAJ8BRI7"/>
<organism evidence="1">
    <name type="scientific">Aspergillus niger</name>
    <dbReference type="NCBI Taxonomy" id="5061"/>
    <lineage>
        <taxon>Eukaryota</taxon>
        <taxon>Fungi</taxon>
        <taxon>Dikarya</taxon>
        <taxon>Ascomycota</taxon>
        <taxon>Pezizomycotina</taxon>
        <taxon>Eurotiomycetes</taxon>
        <taxon>Eurotiomycetidae</taxon>
        <taxon>Eurotiales</taxon>
        <taxon>Aspergillaceae</taxon>
        <taxon>Aspergillus</taxon>
        <taxon>Aspergillus subgen. Circumdati</taxon>
    </lineage>
</organism>
<dbReference type="PANTHER" id="PTHR15907">
    <property type="entry name" value="DUF614 FAMILY PROTEIN-RELATED"/>
    <property type="match status" value="1"/>
</dbReference>
<reference evidence="1" key="2">
    <citation type="submission" date="2025-08" db="UniProtKB">
        <authorList>
            <consortium name="RefSeq"/>
        </authorList>
    </citation>
    <scope>IDENTIFICATION</scope>
</reference>
<dbReference type="RefSeq" id="XP_059602547.1">
    <property type="nucleotide sequence ID" value="XM_059744682.1"/>
</dbReference>
<gene>
    <name evidence="1" type="ORF">An15g04960</name>
</gene>
<dbReference type="NCBIfam" id="TIGR01571">
    <property type="entry name" value="A_thal_Cys_rich"/>
    <property type="match status" value="1"/>
</dbReference>